<name>A0A0B7BWP4_9EUPU</name>
<organism evidence="1">
    <name type="scientific">Arion vulgaris</name>
    <dbReference type="NCBI Taxonomy" id="1028688"/>
    <lineage>
        <taxon>Eukaryota</taxon>
        <taxon>Metazoa</taxon>
        <taxon>Spiralia</taxon>
        <taxon>Lophotrochozoa</taxon>
        <taxon>Mollusca</taxon>
        <taxon>Gastropoda</taxon>
        <taxon>Heterobranchia</taxon>
        <taxon>Euthyneura</taxon>
        <taxon>Panpulmonata</taxon>
        <taxon>Eupulmonata</taxon>
        <taxon>Stylommatophora</taxon>
        <taxon>Helicina</taxon>
        <taxon>Arionoidea</taxon>
        <taxon>Arionidae</taxon>
        <taxon>Arion</taxon>
    </lineage>
</organism>
<proteinExistence type="predicted"/>
<reference evidence="1" key="1">
    <citation type="submission" date="2014-12" db="EMBL/GenBank/DDBJ databases">
        <title>Insight into the proteome of Arion vulgaris.</title>
        <authorList>
            <person name="Aradska J."/>
            <person name="Bulat T."/>
            <person name="Smidak R."/>
            <person name="Sarate P."/>
            <person name="Gangsoo J."/>
            <person name="Sialana F."/>
            <person name="Bilban M."/>
            <person name="Lubec G."/>
        </authorList>
    </citation>
    <scope>NUCLEOTIDE SEQUENCE</scope>
    <source>
        <tissue evidence="1">Skin</tissue>
    </source>
</reference>
<protein>
    <submittedName>
        <fullName evidence="1">Uncharacterized protein</fullName>
    </submittedName>
</protein>
<dbReference type="EMBL" id="HACG01050764">
    <property type="protein sequence ID" value="CEK97629.1"/>
    <property type="molecule type" value="Transcribed_RNA"/>
</dbReference>
<evidence type="ECO:0000313" key="1">
    <source>
        <dbReference type="EMBL" id="CEK97629.1"/>
    </source>
</evidence>
<dbReference type="AlphaFoldDB" id="A0A0B7BWP4"/>
<gene>
    <name evidence="1" type="primary">ORF216412</name>
</gene>
<feature type="non-terminal residue" evidence="1">
    <location>
        <position position="1"/>
    </location>
</feature>
<accession>A0A0B7BWP4</accession>
<sequence length="97" mass="11382">RKEKKHQTRLAKETAAVEHLYYVSLEKKKNDINFFYVTNTNQTDLQTLNRLNNLSFRTSKFNTIDSPNICIRFFEIDNSLTDFSHAVALKIHNAHLP</sequence>
<feature type="non-terminal residue" evidence="1">
    <location>
        <position position="97"/>
    </location>
</feature>